<evidence type="ECO:0000313" key="2">
    <source>
        <dbReference type="Proteomes" id="UP000599009"/>
    </source>
</evidence>
<reference evidence="2" key="1">
    <citation type="journal article" date="2019" name="Int. J. Syst. Evol. Microbiol.">
        <title>The Global Catalogue of Microorganisms (GCM) 10K type strain sequencing project: providing services to taxonomists for standard genome sequencing and annotation.</title>
        <authorList>
            <consortium name="The Broad Institute Genomics Platform"/>
            <consortium name="The Broad Institute Genome Sequencing Center for Infectious Disease"/>
            <person name="Wu L."/>
            <person name="Ma J."/>
        </authorList>
    </citation>
    <scope>NUCLEOTIDE SEQUENCE [LARGE SCALE GENOMIC DNA]</scope>
    <source>
        <strain evidence="2">CGMCC 1.8985</strain>
    </source>
</reference>
<dbReference type="RefSeq" id="WP_132985716.1">
    <property type="nucleotide sequence ID" value="NZ_BMME01000001.1"/>
</dbReference>
<dbReference type="Pfam" id="PF05015">
    <property type="entry name" value="HigB-like_toxin"/>
    <property type="match status" value="1"/>
</dbReference>
<comment type="caution">
    <text evidence="1">The sequence shown here is derived from an EMBL/GenBank/DDBJ whole genome shotgun (WGS) entry which is preliminary data.</text>
</comment>
<accession>A0ABQ2EAW9</accession>
<proteinExistence type="predicted"/>
<dbReference type="PANTHER" id="PTHR40266">
    <property type="entry name" value="TOXIN HIGB-1"/>
    <property type="match status" value="1"/>
</dbReference>
<organism evidence="1 2">
    <name type="scientific">Luteimonas terricola</name>
    <dbReference type="NCBI Taxonomy" id="645597"/>
    <lineage>
        <taxon>Bacteria</taxon>
        <taxon>Pseudomonadati</taxon>
        <taxon>Pseudomonadota</taxon>
        <taxon>Gammaproteobacteria</taxon>
        <taxon>Lysobacterales</taxon>
        <taxon>Lysobacteraceae</taxon>
        <taxon>Luteimonas</taxon>
    </lineage>
</organism>
<sequence>MIRSFADKETERLFATQASKRLPPDVRFRALAQVNRLHSISAVEDLRSPLSNRLEALKGDRAGQWSIRINRKWRLCFRFEGGDAFDVEIVDYH</sequence>
<name>A0ABQ2EAW9_9GAMM</name>
<dbReference type="Gene3D" id="3.30.2310.20">
    <property type="entry name" value="RelE-like"/>
    <property type="match status" value="1"/>
</dbReference>
<evidence type="ECO:0000313" key="1">
    <source>
        <dbReference type="EMBL" id="GGJ97840.1"/>
    </source>
</evidence>
<dbReference type="EMBL" id="BMME01000001">
    <property type="protein sequence ID" value="GGJ97840.1"/>
    <property type="molecule type" value="Genomic_DNA"/>
</dbReference>
<protein>
    <submittedName>
        <fullName evidence="1">Plasmid maintenance system killer protein</fullName>
    </submittedName>
</protein>
<gene>
    <name evidence="1" type="ORF">GCM10011394_03460</name>
</gene>
<keyword evidence="2" id="KW-1185">Reference proteome</keyword>
<dbReference type="Proteomes" id="UP000599009">
    <property type="component" value="Unassembled WGS sequence"/>
</dbReference>
<dbReference type="InterPro" id="IPR035093">
    <property type="entry name" value="RelE/ParE_toxin_dom_sf"/>
</dbReference>
<dbReference type="InterPro" id="IPR007711">
    <property type="entry name" value="HigB-1"/>
</dbReference>
<dbReference type="SUPFAM" id="SSF143011">
    <property type="entry name" value="RelE-like"/>
    <property type="match status" value="1"/>
</dbReference>
<dbReference type="PANTHER" id="PTHR40266:SF2">
    <property type="entry name" value="TOXIN HIGB-1"/>
    <property type="match status" value="1"/>
</dbReference>